<reference evidence="1" key="1">
    <citation type="submission" date="2023-07" db="EMBL/GenBank/DDBJ databases">
        <title>Black Yeasts Isolated from many extreme environments.</title>
        <authorList>
            <person name="Coleine C."/>
            <person name="Stajich J.E."/>
            <person name="Selbmann L."/>
        </authorList>
    </citation>
    <scope>NUCLEOTIDE SEQUENCE</scope>
    <source>
        <strain evidence="1">CCFEE 5714</strain>
    </source>
</reference>
<keyword evidence="2" id="KW-1185">Reference proteome</keyword>
<organism evidence="1 2">
    <name type="scientific">Vermiconidia calcicola</name>
    <dbReference type="NCBI Taxonomy" id="1690605"/>
    <lineage>
        <taxon>Eukaryota</taxon>
        <taxon>Fungi</taxon>
        <taxon>Dikarya</taxon>
        <taxon>Ascomycota</taxon>
        <taxon>Pezizomycotina</taxon>
        <taxon>Dothideomycetes</taxon>
        <taxon>Dothideomycetidae</taxon>
        <taxon>Mycosphaerellales</taxon>
        <taxon>Extremaceae</taxon>
        <taxon>Vermiconidia</taxon>
    </lineage>
</organism>
<protein>
    <submittedName>
        <fullName evidence="1">Uncharacterized protein</fullName>
    </submittedName>
</protein>
<name>A0ACC3NTW0_9PEZI</name>
<evidence type="ECO:0000313" key="2">
    <source>
        <dbReference type="Proteomes" id="UP001281147"/>
    </source>
</evidence>
<gene>
    <name evidence="1" type="ORF">LTR37_002171</name>
</gene>
<evidence type="ECO:0000313" key="1">
    <source>
        <dbReference type="EMBL" id="KAK3723025.1"/>
    </source>
</evidence>
<accession>A0ACC3NTW0</accession>
<sequence>MPGSSMTTCPKHATAGASAPMSYLLRLPPELRLTIYDMVFRPLAERSEHLDTYMLIEELPKTDLSDYLALLRTCKDVHGEAKRHFGQQHLPQAIFCFTDDPSLHQFHSKVRTLGPRFQDIQFLLRTEVRVCKHIPGNAAGVKSNTEAFGHVQLDIEEFIALQPGFLIDEHKWELYRETQENCLGHKAPPAILTAGKAWAVEENGIISIFTERNSKAIDVRKCPVARNGGELDASTRWVCGDASTAYSQLKGLLKDVDWDAARIFSKRLEGAVKRYSGSPPIEAQEMYKMLLDNHVRKPLGLVRADNLVEADQDAEAQNGGIENASEESEETKGEEEESAGEEDTTGDQSYVTESQPGEANEREEE</sequence>
<comment type="caution">
    <text evidence="1">The sequence shown here is derived from an EMBL/GenBank/DDBJ whole genome shotgun (WGS) entry which is preliminary data.</text>
</comment>
<proteinExistence type="predicted"/>
<dbReference type="Proteomes" id="UP001281147">
    <property type="component" value="Unassembled WGS sequence"/>
</dbReference>
<dbReference type="EMBL" id="JAUTXU010000011">
    <property type="protein sequence ID" value="KAK3723025.1"/>
    <property type="molecule type" value="Genomic_DNA"/>
</dbReference>